<comment type="caution">
    <text evidence="1">The sequence shown here is derived from an EMBL/GenBank/DDBJ whole genome shotgun (WGS) entry which is preliminary data.</text>
</comment>
<accession>A0A1Z9YXR4</accession>
<evidence type="ECO:0000313" key="2">
    <source>
        <dbReference type="Proteomes" id="UP000196536"/>
    </source>
</evidence>
<sequence length="83" mass="9444">MNMAMKDQVIVVKADLKHMIQLLGFASDVAGQLDVMCKTIEEKAAERSDVKALAHVARCHAESWANLFDCDREEYQDKYFPKP</sequence>
<keyword evidence="2" id="KW-1185">Reference proteome</keyword>
<dbReference type="RefSeq" id="WP_087620586.1">
    <property type="nucleotide sequence ID" value="NZ_NEXX01000003.1"/>
</dbReference>
<name>A0A1Z9YXR4_9GAMM</name>
<organism evidence="1 2">
    <name type="scientific">Acinetobacter populi</name>
    <dbReference type="NCBI Taxonomy" id="1582270"/>
    <lineage>
        <taxon>Bacteria</taxon>
        <taxon>Pseudomonadati</taxon>
        <taxon>Pseudomonadota</taxon>
        <taxon>Gammaproteobacteria</taxon>
        <taxon>Moraxellales</taxon>
        <taxon>Moraxellaceae</taxon>
        <taxon>Acinetobacter</taxon>
    </lineage>
</organism>
<dbReference type="Proteomes" id="UP000196536">
    <property type="component" value="Unassembled WGS sequence"/>
</dbReference>
<proteinExistence type="predicted"/>
<evidence type="ECO:0000313" key="1">
    <source>
        <dbReference type="EMBL" id="OUY06983.1"/>
    </source>
</evidence>
<reference evidence="1 2" key="1">
    <citation type="submission" date="2017-05" db="EMBL/GenBank/DDBJ databases">
        <title>Acinetobacter populi ANC 5415 (= PBJ7), whole genome shotgun sequencing project.</title>
        <authorList>
            <person name="Nemec A."/>
            <person name="Radolfova-Krizova L."/>
        </authorList>
    </citation>
    <scope>NUCLEOTIDE SEQUENCE [LARGE SCALE GENOMIC DNA]</scope>
    <source>
        <strain evidence="1 2">PBJ7</strain>
    </source>
</reference>
<dbReference type="OrthoDB" id="6703916at2"/>
<dbReference type="EMBL" id="NEXX01000003">
    <property type="protein sequence ID" value="OUY06983.1"/>
    <property type="molecule type" value="Genomic_DNA"/>
</dbReference>
<dbReference type="AlphaFoldDB" id="A0A1Z9YXR4"/>
<gene>
    <name evidence="1" type="ORF">CAP51_09815</name>
</gene>
<protein>
    <submittedName>
        <fullName evidence="1">Uncharacterized protein</fullName>
    </submittedName>
</protein>